<dbReference type="EC" id="2.7.13.3" evidence="5"/>
<protein>
    <recommendedName>
        <fullName evidence="6">Oxygen sensor histidine kinase NreB</fullName>
        <ecNumber evidence="5">2.7.13.3</ecNumber>
    </recommendedName>
    <alternativeName>
        <fullName evidence="22">Nitrogen regulation protein B</fullName>
    </alternativeName>
</protein>
<feature type="transmembrane region" description="Helical" evidence="23">
    <location>
        <begin position="273"/>
        <end position="293"/>
    </location>
</feature>
<keyword evidence="7" id="KW-1003">Cell membrane</keyword>
<organism evidence="25 26">
    <name type="scientific">Cohnella suwonensis</name>
    <dbReference type="NCBI Taxonomy" id="696072"/>
    <lineage>
        <taxon>Bacteria</taxon>
        <taxon>Bacillati</taxon>
        <taxon>Bacillota</taxon>
        <taxon>Bacilli</taxon>
        <taxon>Bacillales</taxon>
        <taxon>Paenibacillaceae</taxon>
        <taxon>Cohnella</taxon>
    </lineage>
</organism>
<accession>A0ABW0M083</accession>
<dbReference type="SUPFAM" id="SSF55781">
    <property type="entry name" value="GAF domain-like"/>
    <property type="match status" value="1"/>
</dbReference>
<dbReference type="PROSITE" id="PS50109">
    <property type="entry name" value="HIS_KIN"/>
    <property type="match status" value="1"/>
</dbReference>
<evidence type="ECO:0000256" key="22">
    <source>
        <dbReference type="ARBA" id="ARBA00030800"/>
    </source>
</evidence>
<evidence type="ECO:0000256" key="10">
    <source>
        <dbReference type="ARBA" id="ARBA00022679"/>
    </source>
</evidence>
<keyword evidence="10" id="KW-0808">Transferase</keyword>
<dbReference type="EMBL" id="JBHSMH010000082">
    <property type="protein sequence ID" value="MFC5470965.1"/>
    <property type="molecule type" value="Genomic_DNA"/>
</dbReference>
<evidence type="ECO:0000256" key="8">
    <source>
        <dbReference type="ARBA" id="ARBA00022485"/>
    </source>
</evidence>
<dbReference type="PRINTS" id="PR00344">
    <property type="entry name" value="BCTRLSENSOR"/>
</dbReference>
<keyword evidence="11 23" id="KW-0812">Transmembrane</keyword>
<keyword evidence="13" id="KW-0547">Nucleotide-binding</keyword>
<keyword evidence="17" id="KW-0408">Iron</keyword>
<keyword evidence="16 23" id="KW-1133">Transmembrane helix</keyword>
<evidence type="ECO:0000256" key="18">
    <source>
        <dbReference type="ARBA" id="ARBA00023012"/>
    </source>
</evidence>
<feature type="transmembrane region" description="Helical" evidence="23">
    <location>
        <begin position="87"/>
        <end position="109"/>
    </location>
</feature>
<evidence type="ECO:0000256" key="23">
    <source>
        <dbReference type="SAM" id="Phobius"/>
    </source>
</evidence>
<evidence type="ECO:0000256" key="19">
    <source>
        <dbReference type="ARBA" id="ARBA00023014"/>
    </source>
</evidence>
<dbReference type="InterPro" id="IPR004358">
    <property type="entry name" value="Sig_transdc_His_kin-like_C"/>
</dbReference>
<evidence type="ECO:0000256" key="6">
    <source>
        <dbReference type="ARBA" id="ARBA00017322"/>
    </source>
</evidence>
<evidence type="ECO:0000256" key="9">
    <source>
        <dbReference type="ARBA" id="ARBA00022490"/>
    </source>
</evidence>
<comment type="caution">
    <text evidence="25">The sequence shown here is derived from an EMBL/GenBank/DDBJ whole genome shotgun (WGS) entry which is preliminary data.</text>
</comment>
<evidence type="ECO:0000256" key="21">
    <source>
        <dbReference type="ARBA" id="ARBA00024827"/>
    </source>
</evidence>
<evidence type="ECO:0000256" key="2">
    <source>
        <dbReference type="ARBA" id="ARBA00001966"/>
    </source>
</evidence>
<dbReference type="InterPro" id="IPR011712">
    <property type="entry name" value="Sig_transdc_His_kin_sub3_dim/P"/>
</dbReference>
<feature type="domain" description="Histidine kinase" evidence="24">
    <location>
        <begin position="514"/>
        <end position="726"/>
    </location>
</feature>
<evidence type="ECO:0000256" key="5">
    <source>
        <dbReference type="ARBA" id="ARBA00012438"/>
    </source>
</evidence>
<feature type="transmembrane region" description="Helical" evidence="23">
    <location>
        <begin position="305"/>
        <end position="328"/>
    </location>
</feature>
<keyword evidence="9" id="KW-0963">Cytoplasm</keyword>
<comment type="subcellular location">
    <subcellularLocation>
        <location evidence="4">Cell membrane</location>
        <topology evidence="4">Multi-pass membrane protein</topology>
    </subcellularLocation>
    <subcellularLocation>
        <location evidence="3">Cytoplasm</location>
    </subcellularLocation>
</comment>
<keyword evidence="18" id="KW-0902">Two-component regulatory system</keyword>
<evidence type="ECO:0000256" key="14">
    <source>
        <dbReference type="ARBA" id="ARBA00022777"/>
    </source>
</evidence>
<evidence type="ECO:0000256" key="17">
    <source>
        <dbReference type="ARBA" id="ARBA00023004"/>
    </source>
</evidence>
<dbReference type="SMART" id="SM00387">
    <property type="entry name" value="HATPase_c"/>
    <property type="match status" value="1"/>
</dbReference>
<evidence type="ECO:0000256" key="13">
    <source>
        <dbReference type="ARBA" id="ARBA00022741"/>
    </source>
</evidence>
<feature type="transmembrane region" description="Helical" evidence="23">
    <location>
        <begin position="202"/>
        <end position="218"/>
    </location>
</feature>
<feature type="transmembrane region" description="Helical" evidence="23">
    <location>
        <begin position="116"/>
        <end position="135"/>
    </location>
</feature>
<evidence type="ECO:0000313" key="25">
    <source>
        <dbReference type="EMBL" id="MFC5470965.1"/>
    </source>
</evidence>
<keyword evidence="26" id="KW-1185">Reference proteome</keyword>
<keyword evidence="15" id="KW-0067">ATP-binding</keyword>
<evidence type="ECO:0000256" key="15">
    <source>
        <dbReference type="ARBA" id="ARBA00022840"/>
    </source>
</evidence>
<feature type="transmembrane region" description="Helical" evidence="23">
    <location>
        <begin position="334"/>
        <end position="352"/>
    </location>
</feature>
<dbReference type="InterPro" id="IPR003594">
    <property type="entry name" value="HATPase_dom"/>
</dbReference>
<name>A0ABW0M083_9BACL</name>
<dbReference type="PANTHER" id="PTHR24421">
    <property type="entry name" value="NITRATE/NITRITE SENSOR PROTEIN NARX-RELATED"/>
    <property type="match status" value="1"/>
</dbReference>
<evidence type="ECO:0000256" key="1">
    <source>
        <dbReference type="ARBA" id="ARBA00000085"/>
    </source>
</evidence>
<dbReference type="Gene3D" id="3.30.565.10">
    <property type="entry name" value="Histidine kinase-like ATPase, C-terminal domain"/>
    <property type="match status" value="1"/>
</dbReference>
<dbReference type="InterPro" id="IPR005467">
    <property type="entry name" value="His_kinase_dom"/>
</dbReference>
<evidence type="ECO:0000256" key="7">
    <source>
        <dbReference type="ARBA" id="ARBA00022475"/>
    </source>
</evidence>
<dbReference type="Proteomes" id="UP001596105">
    <property type="component" value="Unassembled WGS sequence"/>
</dbReference>
<dbReference type="Pfam" id="PF02518">
    <property type="entry name" value="HATPase_c"/>
    <property type="match status" value="1"/>
</dbReference>
<sequence length="740" mass="83113">MNDLQEPPTQPMQSNRRRNTRWLFALYSGTIAVNLFLTVCYIASLPFYYRYLKDSCFGSTDGCANMTISVMPASWNELFGFTASGFAWFYIALDLFFYFCYVFVAALILLLKPKDVLGFITAFTLINFAFGNQINMQWEGSSLLVPLAQNASLVGFMCFALWFPSGRMTRDWLPWVAGAAFLARSVPYYLPYPEIQIERWPLWLSLCWVMLFYGTLSYSQFTQYRENATSEARHAIGKVAYGFIGAFLALISVSLLLLVWPEYYMADVFWLDLTVRIIMLLIPFSLGSALLKHQLWGVPPVVRRSFVYVALLAVVFGIYMATVWYLSLVFRTESGVFPLLATGLVAVLFSPIKEGLDKLVNRLVYGKREDPVSLLIGLGDRLREPFNSEQVLQAVVSTVKETMQLPYASITLFLQGRELDAAISGVPRDSQAVRFPLVMGGEELGSLYASPRAPDEPFTEADYRLLQLLSRESARVVHGLKQSLDIGQLMQELQASREQLIFAREEERRSIRNNLHDDLAPRLASLALRASAAGDFMRKDPPRAVRIITELEEDILDTVRGIREFVHDLRPPALDQYGLAEAIRQRADQLMQLHSEHGDAPAGHIRMKVDLADSLPPLPAAVEVAVYRIVTESLVNIVKHSQADECRVTLAVRMGRGKEELFVEIRDNGIGIPRTDMQGLEDNRGAGAGVGLASIKQRAAELGGRCLIEPVKGSGTRITAWLPLQLNPDWSVGHHENINR</sequence>
<evidence type="ECO:0000313" key="26">
    <source>
        <dbReference type="Proteomes" id="UP001596105"/>
    </source>
</evidence>
<keyword evidence="12" id="KW-0479">Metal-binding</keyword>
<evidence type="ECO:0000256" key="11">
    <source>
        <dbReference type="ARBA" id="ARBA00022692"/>
    </source>
</evidence>
<proteinExistence type="predicted"/>
<evidence type="ECO:0000256" key="4">
    <source>
        <dbReference type="ARBA" id="ARBA00004651"/>
    </source>
</evidence>
<reference evidence="26" key="1">
    <citation type="journal article" date="2019" name="Int. J. Syst. Evol. Microbiol.">
        <title>The Global Catalogue of Microorganisms (GCM) 10K type strain sequencing project: providing services to taxonomists for standard genome sequencing and annotation.</title>
        <authorList>
            <consortium name="The Broad Institute Genomics Platform"/>
            <consortium name="The Broad Institute Genome Sequencing Center for Infectious Disease"/>
            <person name="Wu L."/>
            <person name="Ma J."/>
        </authorList>
    </citation>
    <scope>NUCLEOTIDE SEQUENCE [LARGE SCALE GENOMIC DNA]</scope>
    <source>
        <strain evidence="26">CCUG 57113</strain>
    </source>
</reference>
<keyword evidence="8" id="KW-0004">4Fe-4S</keyword>
<evidence type="ECO:0000259" key="24">
    <source>
        <dbReference type="PROSITE" id="PS50109"/>
    </source>
</evidence>
<evidence type="ECO:0000256" key="20">
    <source>
        <dbReference type="ARBA" id="ARBA00023136"/>
    </source>
</evidence>
<evidence type="ECO:0000256" key="3">
    <source>
        <dbReference type="ARBA" id="ARBA00004496"/>
    </source>
</evidence>
<comment type="function">
    <text evidence="21">Member of the two-component regulatory system NreB/NreC involved in the control of dissimilatory nitrate/nitrite reduction in response to oxygen. NreB functions as a direct oxygen sensor histidine kinase which is autophosphorylated, in the absence of oxygen, probably at the conserved histidine residue, and transfers its phosphate group probably to a conserved aspartate residue of NreC. NreB/NreC activates the expression of the nitrate (narGHJI) and nitrite (nir) reductase operons, as well as the putative nitrate transporter gene narT.</text>
</comment>
<feature type="transmembrane region" description="Helical" evidence="23">
    <location>
        <begin position="239"/>
        <end position="261"/>
    </location>
</feature>
<dbReference type="Gene3D" id="1.20.5.1930">
    <property type="match status" value="1"/>
</dbReference>
<dbReference type="InterPro" id="IPR050482">
    <property type="entry name" value="Sensor_HK_TwoCompSys"/>
</dbReference>
<evidence type="ECO:0000256" key="16">
    <source>
        <dbReference type="ARBA" id="ARBA00022989"/>
    </source>
</evidence>
<dbReference type="GO" id="GO:0016301">
    <property type="term" value="F:kinase activity"/>
    <property type="evidence" value="ECO:0007669"/>
    <property type="project" value="UniProtKB-KW"/>
</dbReference>
<dbReference type="RefSeq" id="WP_209748156.1">
    <property type="nucleotide sequence ID" value="NZ_JBHSMH010000082.1"/>
</dbReference>
<dbReference type="SUPFAM" id="SSF55874">
    <property type="entry name" value="ATPase domain of HSP90 chaperone/DNA topoisomerase II/histidine kinase"/>
    <property type="match status" value="1"/>
</dbReference>
<feature type="transmembrane region" description="Helical" evidence="23">
    <location>
        <begin position="147"/>
        <end position="165"/>
    </location>
</feature>
<keyword evidence="14 25" id="KW-0418">Kinase</keyword>
<comment type="cofactor">
    <cofactor evidence="2">
        <name>[4Fe-4S] cluster</name>
        <dbReference type="ChEBI" id="CHEBI:49883"/>
    </cofactor>
</comment>
<dbReference type="InterPro" id="IPR036890">
    <property type="entry name" value="HATPase_C_sf"/>
</dbReference>
<feature type="transmembrane region" description="Helical" evidence="23">
    <location>
        <begin position="22"/>
        <end position="44"/>
    </location>
</feature>
<dbReference type="CDD" id="cd16917">
    <property type="entry name" value="HATPase_UhpB-NarQ-NarX-like"/>
    <property type="match status" value="1"/>
</dbReference>
<keyword evidence="20 23" id="KW-0472">Membrane</keyword>
<dbReference type="Pfam" id="PF07730">
    <property type="entry name" value="HisKA_3"/>
    <property type="match status" value="1"/>
</dbReference>
<gene>
    <name evidence="25" type="ORF">ACFPPD_19950</name>
</gene>
<keyword evidence="19" id="KW-0411">Iron-sulfur</keyword>
<dbReference type="PANTHER" id="PTHR24421:SF37">
    <property type="entry name" value="SENSOR HISTIDINE KINASE NARS"/>
    <property type="match status" value="1"/>
</dbReference>
<comment type="catalytic activity">
    <reaction evidence="1">
        <text>ATP + protein L-histidine = ADP + protein N-phospho-L-histidine.</text>
        <dbReference type="EC" id="2.7.13.3"/>
    </reaction>
</comment>
<evidence type="ECO:0000256" key="12">
    <source>
        <dbReference type="ARBA" id="ARBA00022723"/>
    </source>
</evidence>